<dbReference type="GO" id="GO:0042597">
    <property type="term" value="C:periplasmic space"/>
    <property type="evidence" value="ECO:0007669"/>
    <property type="project" value="UniProtKB-SubCell"/>
</dbReference>
<keyword evidence="3" id="KW-0574">Periplasm</keyword>
<evidence type="ECO:0000256" key="6">
    <source>
        <dbReference type="SAM" id="SignalP"/>
    </source>
</evidence>
<evidence type="ECO:0008006" key="11">
    <source>
        <dbReference type="Google" id="ProtNLM"/>
    </source>
</evidence>
<keyword evidence="10" id="KW-1185">Reference proteome</keyword>
<comment type="subcellular location">
    <subcellularLocation>
        <location evidence="1">Periplasm</location>
    </subcellularLocation>
</comment>
<dbReference type="InterPro" id="IPR008929">
    <property type="entry name" value="Chondroitin_lyas"/>
</dbReference>
<keyword evidence="2 6" id="KW-0732">Signal</keyword>
<name>A0A919RH15_9ACTN</name>
<feature type="chain" id="PRO_5037134227" description="Heparin-sulfate lyase N-terminal domain-containing protein" evidence="6">
    <location>
        <begin position="28"/>
        <end position="560"/>
    </location>
</feature>
<accession>A0A919RH15</accession>
<organism evidence="9 10">
    <name type="scientific">Sinosporangium siamense</name>
    <dbReference type="NCBI Taxonomy" id="1367973"/>
    <lineage>
        <taxon>Bacteria</taxon>
        <taxon>Bacillati</taxon>
        <taxon>Actinomycetota</taxon>
        <taxon>Actinomycetes</taxon>
        <taxon>Streptosporangiales</taxon>
        <taxon>Streptosporangiaceae</taxon>
        <taxon>Sinosporangium</taxon>
    </lineage>
</organism>
<evidence type="ECO:0000256" key="2">
    <source>
        <dbReference type="ARBA" id="ARBA00022729"/>
    </source>
</evidence>
<keyword evidence="4" id="KW-0456">Lyase</keyword>
<evidence type="ECO:0000259" key="8">
    <source>
        <dbReference type="Pfam" id="PF16889"/>
    </source>
</evidence>
<evidence type="ECO:0000256" key="4">
    <source>
        <dbReference type="ARBA" id="ARBA00023239"/>
    </source>
</evidence>
<evidence type="ECO:0000313" key="9">
    <source>
        <dbReference type="EMBL" id="GII92645.1"/>
    </source>
</evidence>
<reference evidence="9" key="1">
    <citation type="submission" date="2021-01" db="EMBL/GenBank/DDBJ databases">
        <title>Whole genome shotgun sequence of Sinosporangium siamense NBRC 109515.</title>
        <authorList>
            <person name="Komaki H."/>
            <person name="Tamura T."/>
        </authorList>
    </citation>
    <scope>NUCLEOTIDE SEQUENCE</scope>
    <source>
        <strain evidence="9">NBRC 109515</strain>
    </source>
</reference>
<dbReference type="GO" id="GO:0016829">
    <property type="term" value="F:lyase activity"/>
    <property type="evidence" value="ECO:0007669"/>
    <property type="project" value="UniProtKB-KW"/>
</dbReference>
<dbReference type="RefSeq" id="WP_239128901.1">
    <property type="nucleotide sequence ID" value="NZ_BOOW01000018.1"/>
</dbReference>
<dbReference type="Proteomes" id="UP000606172">
    <property type="component" value="Unassembled WGS sequence"/>
</dbReference>
<feature type="domain" description="Heparinase II/III-like C-terminal" evidence="7">
    <location>
        <begin position="324"/>
        <end position="467"/>
    </location>
</feature>
<feature type="region of interest" description="Disordered" evidence="5">
    <location>
        <begin position="383"/>
        <end position="402"/>
    </location>
</feature>
<evidence type="ECO:0000259" key="7">
    <source>
        <dbReference type="Pfam" id="PF07940"/>
    </source>
</evidence>
<dbReference type="SUPFAM" id="SSF48230">
    <property type="entry name" value="Chondroitin AC/alginate lyase"/>
    <property type="match status" value="1"/>
</dbReference>
<evidence type="ECO:0000256" key="1">
    <source>
        <dbReference type="ARBA" id="ARBA00004418"/>
    </source>
</evidence>
<evidence type="ECO:0000313" key="10">
    <source>
        <dbReference type="Proteomes" id="UP000606172"/>
    </source>
</evidence>
<comment type="caution">
    <text evidence="9">The sequence shown here is derived from an EMBL/GenBank/DDBJ whole genome shotgun (WGS) entry which is preliminary data.</text>
</comment>
<sequence length="560" mass="61436">MRRRTRALGLTLALSPALLGIAAPAQAQGVQGKLTAECQGDWLPATPTSAEVMKGELSFVGLPVVKVGKDVDWKSSPYKNRSWEMVFHSLRWMGRLVADYEVSGEKSYLARAKEIAYDWVRDNPRGKAGISPQAWAEHPIALRAPALVCLSKHVGDSWLRTSLAEHAVMLSNPKLYEKGHNHGIDQDIALLGIGCRYKRDKWSDLAIRRLIETVELDVDPQGALREQAPRYGLYVHQRLSVAMENMKSCGIKVPSRIERRWKGLEGYITHSTQPNGFMVPIGDGSADVRPSGFTIPKQRVKIFSSSGYVYGRTNWDKPSSAFYSIRFGPGMKYHGHEDHMGVTYYAQGRDVLVDVGFHSYENNPYRYWTLSPEAHNVPTIVGRSLRPSTPTALQKANPGDGRQSYRFSDKAYGVSRTRSVLVNHGDDLMAVLDTAGSGAHLRNLWHFPADLKVVFNSGGHVVLGDKDWKTSLVQLAMPACKPVGGQTVARGQSNPFQGWVSPTYMEKTAAPAIVSPAAPALLTIVVPGTDKPSVTCSGGRVTVQTADGSTNFRTNGANLS</sequence>
<feature type="domain" description="Heparin-sulfate lyase N-terminal" evidence="8">
    <location>
        <begin position="63"/>
        <end position="251"/>
    </location>
</feature>
<dbReference type="PANTHER" id="PTHR39210:SF1">
    <property type="entry name" value="HEPARIN-SULFATE LYASE"/>
    <property type="match status" value="1"/>
</dbReference>
<feature type="signal peptide" evidence="6">
    <location>
        <begin position="1"/>
        <end position="27"/>
    </location>
</feature>
<dbReference type="Pfam" id="PF16889">
    <property type="entry name" value="Hepar_II_III_N"/>
    <property type="match status" value="1"/>
</dbReference>
<gene>
    <name evidence="9" type="ORF">Ssi02_28760</name>
</gene>
<dbReference type="InterPro" id="IPR031680">
    <property type="entry name" value="Hepar_II_III_N"/>
</dbReference>
<protein>
    <recommendedName>
        <fullName evidence="11">Heparin-sulfate lyase N-terminal domain-containing protein</fullName>
    </recommendedName>
</protein>
<evidence type="ECO:0000256" key="3">
    <source>
        <dbReference type="ARBA" id="ARBA00022764"/>
    </source>
</evidence>
<dbReference type="Pfam" id="PF07940">
    <property type="entry name" value="Hepar_II_III_C"/>
    <property type="match status" value="1"/>
</dbReference>
<proteinExistence type="predicted"/>
<dbReference type="InterPro" id="IPR012480">
    <property type="entry name" value="Hepar_II_III_C"/>
</dbReference>
<evidence type="ECO:0000256" key="5">
    <source>
        <dbReference type="SAM" id="MobiDB-lite"/>
    </source>
</evidence>
<dbReference type="Gene3D" id="2.70.98.70">
    <property type="match status" value="1"/>
</dbReference>
<dbReference type="AlphaFoldDB" id="A0A919RH15"/>
<dbReference type="PANTHER" id="PTHR39210">
    <property type="entry name" value="HEPARIN-SULFATE LYASE"/>
    <property type="match status" value="1"/>
</dbReference>
<dbReference type="EMBL" id="BOOW01000018">
    <property type="protein sequence ID" value="GII92645.1"/>
    <property type="molecule type" value="Genomic_DNA"/>
</dbReference>
<dbReference type="Gene3D" id="1.50.10.100">
    <property type="entry name" value="Chondroitin AC/alginate lyase"/>
    <property type="match status" value="1"/>
</dbReference>